<protein>
    <submittedName>
        <fullName evidence="1">Uncharacterized protein</fullName>
    </submittedName>
</protein>
<gene>
    <name evidence="1" type="ORF">ENF18_00745</name>
</gene>
<name>A0A7C0ZGE9_UNCW3</name>
<proteinExistence type="predicted"/>
<comment type="caution">
    <text evidence="1">The sequence shown here is derived from an EMBL/GenBank/DDBJ whole genome shotgun (WGS) entry which is preliminary data.</text>
</comment>
<dbReference type="EMBL" id="DQWE01000033">
    <property type="protein sequence ID" value="HDI82303.1"/>
    <property type="molecule type" value="Genomic_DNA"/>
</dbReference>
<dbReference type="AlphaFoldDB" id="A0A7C0ZGE9"/>
<sequence>MILFECECDFALLENGRKKNDETECIVRIEDEAFSISPKFGEPFYFSYHDVYKFKSADFKIIIDLTSDVSFILSKLGYYFDDFLRFFSKKINETILKELLINETIRKSGIKANFIYYTKTNEVLEGLCELRLYETSLVVIPECGEIIRVLFSEIQEISVEDYSVLVVREDGERLSLSKMGWEFDNFIKVFSEVYNERQLEVQTYLKELLPDAHPLTIREIASFMKEGKAVRRIDIDMISPDLWKELERRIGLLGIKKEYDFLSKIARREKVCIGVKRGLLGELTGEYIWFLIPIYGDETRSYGNAIAMEASSEKDSGKATYFFRIVGRKEYHGLTFEELDTRVDDLINQINRCMLEINFRREPIYLSREKIEKPEYEHYKFAIQKISALRTLRKLFIGRIVHRSYEQWMEDVMHLLKFNVSIKDDDKKWFRRLES</sequence>
<accession>A0A7C0ZGE9</accession>
<organism evidence="1">
    <name type="scientific">candidate division WOR-3 bacterium</name>
    <dbReference type="NCBI Taxonomy" id="2052148"/>
    <lineage>
        <taxon>Bacteria</taxon>
        <taxon>Bacteria division WOR-3</taxon>
    </lineage>
</organism>
<reference evidence="1" key="1">
    <citation type="journal article" date="2020" name="mSystems">
        <title>Genome- and Community-Level Interaction Insights into Carbon Utilization and Element Cycling Functions of Hydrothermarchaeota in Hydrothermal Sediment.</title>
        <authorList>
            <person name="Zhou Z."/>
            <person name="Liu Y."/>
            <person name="Xu W."/>
            <person name="Pan J."/>
            <person name="Luo Z.H."/>
            <person name="Li M."/>
        </authorList>
    </citation>
    <scope>NUCLEOTIDE SEQUENCE [LARGE SCALE GENOMIC DNA]</scope>
    <source>
        <strain evidence="1">HyVt-102</strain>
    </source>
</reference>
<evidence type="ECO:0000313" key="1">
    <source>
        <dbReference type="EMBL" id="HDI82303.1"/>
    </source>
</evidence>
<dbReference type="Proteomes" id="UP000885847">
    <property type="component" value="Unassembled WGS sequence"/>
</dbReference>